<evidence type="ECO:0000313" key="4">
    <source>
        <dbReference type="Proteomes" id="UP000076623"/>
    </source>
</evidence>
<organism evidence="3 4">
    <name type="scientific">Fictibacillus phosphorivorans</name>
    <dbReference type="NCBI Taxonomy" id="1221500"/>
    <lineage>
        <taxon>Bacteria</taxon>
        <taxon>Bacillati</taxon>
        <taxon>Bacillota</taxon>
        <taxon>Bacilli</taxon>
        <taxon>Bacillales</taxon>
        <taxon>Fictibacillaceae</taxon>
        <taxon>Fictibacillus</taxon>
    </lineage>
</organism>
<dbReference type="STRING" id="1221500.ABE65_016835"/>
<feature type="transmembrane region" description="Helical" evidence="2">
    <location>
        <begin position="12"/>
        <end position="31"/>
    </location>
</feature>
<evidence type="ECO:0000256" key="2">
    <source>
        <dbReference type="SAM" id="Phobius"/>
    </source>
</evidence>
<accession>A0A160IPV1</accession>
<keyword evidence="2" id="KW-0812">Transmembrane</keyword>
<dbReference type="AlphaFoldDB" id="A0A160IPV1"/>
<name>A0A160IPV1_9BACL</name>
<evidence type="ECO:0000256" key="1">
    <source>
        <dbReference type="SAM" id="Coils"/>
    </source>
</evidence>
<feature type="transmembrane region" description="Helical" evidence="2">
    <location>
        <begin position="43"/>
        <end position="61"/>
    </location>
</feature>
<dbReference type="KEGG" id="fpn:ABE65_016835"/>
<gene>
    <name evidence="3" type="ORF">ABE65_016835</name>
</gene>
<reference evidence="3 4" key="1">
    <citation type="submission" date="2016-04" db="EMBL/GenBank/DDBJ databases">
        <title>Complete genome sequence of Fictibacillus phosphorivorans G25-29, a strain toxic to nematodes.</title>
        <authorList>
            <person name="Zheng Z."/>
        </authorList>
    </citation>
    <scope>NUCLEOTIDE SEQUENCE [LARGE SCALE GENOMIC DNA]</scope>
    <source>
        <strain evidence="3 4">G25-29</strain>
    </source>
</reference>
<keyword evidence="4" id="KW-1185">Reference proteome</keyword>
<protein>
    <submittedName>
        <fullName evidence="3">Uncharacterized protein</fullName>
    </submittedName>
</protein>
<keyword evidence="1" id="KW-0175">Coiled coil</keyword>
<dbReference type="RefSeq" id="WP_066397405.1">
    <property type="nucleotide sequence ID" value="NZ_CP015378.1"/>
</dbReference>
<evidence type="ECO:0000313" key="3">
    <source>
        <dbReference type="EMBL" id="ANC78374.1"/>
    </source>
</evidence>
<proteinExistence type="predicted"/>
<keyword evidence="2" id="KW-0472">Membrane</keyword>
<sequence length="298" mass="35087">MKTTDEKIKIRNHWFKIILISLISLVFMYKLVITEFTFHFSDLLAFLVAVFAIGICSIFYVKVNEALMAFVSAGKSVMPMANKSKLEPETQEQRVEEVYIQDDNDEVTLTESEEEELVRELLSQEEQIKRMKQVQNEVKNRLVTEDLHEEDKKDYIDYLLQKEKEIMLAKQEIIRITTLLEPLEEREQEDIEEFEQEYVEEEYIDEETAHTGNAKDIVQLLGKEFVLNASLEQFNHKMREIQHSITIETANQLKEEGLIDPYFNVTRKGLKEFRRAARKFSYGDGVKFLSKVVQRGNR</sequence>
<feature type="coiled-coil region" evidence="1">
    <location>
        <begin position="114"/>
        <end position="141"/>
    </location>
</feature>
<dbReference type="Proteomes" id="UP000076623">
    <property type="component" value="Chromosome"/>
</dbReference>
<keyword evidence="2" id="KW-1133">Transmembrane helix</keyword>
<dbReference type="EMBL" id="CP015378">
    <property type="protein sequence ID" value="ANC78374.1"/>
    <property type="molecule type" value="Genomic_DNA"/>
</dbReference>